<dbReference type="PANTHER" id="PTHR43037">
    <property type="entry name" value="UNNAMED PRODUCT-RELATED"/>
    <property type="match status" value="1"/>
</dbReference>
<gene>
    <name evidence="3" type="ORF">DDZ16_13285</name>
</gene>
<dbReference type="InterPro" id="IPR000801">
    <property type="entry name" value="Esterase-like"/>
</dbReference>
<evidence type="ECO:0000313" key="4">
    <source>
        <dbReference type="Proteomes" id="UP000244956"/>
    </source>
</evidence>
<dbReference type="RefSeq" id="WP_109264963.1">
    <property type="nucleotide sequence ID" value="NZ_QEWP01000010.1"/>
</dbReference>
<dbReference type="Gene3D" id="3.40.50.1820">
    <property type="entry name" value="alpha/beta hydrolase"/>
    <property type="match status" value="1"/>
</dbReference>
<evidence type="ECO:0000256" key="1">
    <source>
        <dbReference type="ARBA" id="ARBA00022729"/>
    </source>
</evidence>
<dbReference type="InterPro" id="IPR029058">
    <property type="entry name" value="AB_hydrolase_fold"/>
</dbReference>
<dbReference type="Proteomes" id="UP000244956">
    <property type="component" value="Unassembled WGS sequence"/>
</dbReference>
<sequence length="299" mass="33556">MKTQKIKQLGFLFLILFFSIVVMACDEKDVASLLENEEIEEETELVEETGSLEATDDEALYGYNAMEYRNSKYTYPLPVRLYTPEGYQEGEKYPLVIFLHGAGRRGSDNVSQIKDMTGALAFVKSEVQEKHPSFVLAPQCPENQLWVGRSKSGDGRAKSLDDVNLSSSYLMLMDLLETIPEQYGIDSTRIYLTGQSMGGTGTWFIALSNPDKFAAIAPVCGWSFPSEVSVIADMPVWAFHGADDKTILPKGSRDMVQALQEAGNTKVKYTEYPNVGHESWYKAYKEAGLIEWVFSQKRE</sequence>
<dbReference type="PROSITE" id="PS51257">
    <property type="entry name" value="PROKAR_LIPOPROTEIN"/>
    <property type="match status" value="1"/>
</dbReference>
<keyword evidence="4" id="KW-1185">Reference proteome</keyword>
<comment type="caution">
    <text evidence="3">The sequence shown here is derived from an EMBL/GenBank/DDBJ whole genome shotgun (WGS) entry which is preliminary data.</text>
</comment>
<dbReference type="OrthoDB" id="9764953at2"/>
<accession>A0A2U2B7E7</accession>
<dbReference type="EMBL" id="QEWP01000010">
    <property type="protein sequence ID" value="PWD98964.1"/>
    <property type="molecule type" value="Genomic_DNA"/>
</dbReference>
<feature type="signal peptide" evidence="2">
    <location>
        <begin position="1"/>
        <end position="24"/>
    </location>
</feature>
<keyword evidence="1 2" id="KW-0732">Signal</keyword>
<dbReference type="ESTHER" id="9bact-a0a2u2b7e7">
    <property type="family name" value="5_AlphaBeta_hydrolase"/>
</dbReference>
<dbReference type="Pfam" id="PF00756">
    <property type="entry name" value="Esterase"/>
    <property type="match status" value="1"/>
</dbReference>
<reference evidence="3 4" key="1">
    <citation type="submission" date="2018-05" db="EMBL/GenBank/DDBJ databases">
        <title>Marinilabilia rubrum sp. nov., isolated from saltern sediment.</title>
        <authorList>
            <person name="Zhang R."/>
        </authorList>
    </citation>
    <scope>NUCLEOTIDE SEQUENCE [LARGE SCALE GENOMIC DNA]</scope>
    <source>
        <strain evidence="3 4">WTE16</strain>
    </source>
</reference>
<evidence type="ECO:0000256" key="2">
    <source>
        <dbReference type="SAM" id="SignalP"/>
    </source>
</evidence>
<dbReference type="PANTHER" id="PTHR43037:SF1">
    <property type="entry name" value="BLL1128 PROTEIN"/>
    <property type="match status" value="1"/>
</dbReference>
<organism evidence="3 4">
    <name type="scientific">Marinilabilia rubra</name>
    <dbReference type="NCBI Taxonomy" id="2162893"/>
    <lineage>
        <taxon>Bacteria</taxon>
        <taxon>Pseudomonadati</taxon>
        <taxon>Bacteroidota</taxon>
        <taxon>Bacteroidia</taxon>
        <taxon>Marinilabiliales</taxon>
        <taxon>Marinilabiliaceae</taxon>
        <taxon>Marinilabilia</taxon>
    </lineage>
</organism>
<protein>
    <submittedName>
        <fullName evidence="3">Phospholipase</fullName>
    </submittedName>
</protein>
<dbReference type="InterPro" id="IPR050955">
    <property type="entry name" value="Plant_Biomass_Hydrol_Est"/>
</dbReference>
<dbReference type="AlphaFoldDB" id="A0A2U2B7E7"/>
<proteinExistence type="predicted"/>
<name>A0A2U2B7E7_9BACT</name>
<dbReference type="SUPFAM" id="SSF53474">
    <property type="entry name" value="alpha/beta-Hydrolases"/>
    <property type="match status" value="1"/>
</dbReference>
<feature type="chain" id="PRO_5015738238" evidence="2">
    <location>
        <begin position="25"/>
        <end position="299"/>
    </location>
</feature>
<evidence type="ECO:0000313" key="3">
    <source>
        <dbReference type="EMBL" id="PWD98964.1"/>
    </source>
</evidence>